<evidence type="ECO:0000313" key="4">
    <source>
        <dbReference type="Proteomes" id="UP000289738"/>
    </source>
</evidence>
<feature type="compositionally biased region" description="Basic and acidic residues" evidence="1">
    <location>
        <begin position="156"/>
        <end position="169"/>
    </location>
</feature>
<organism evidence="3 4">
    <name type="scientific">Arachis hypogaea</name>
    <name type="common">Peanut</name>
    <dbReference type="NCBI Taxonomy" id="3818"/>
    <lineage>
        <taxon>Eukaryota</taxon>
        <taxon>Viridiplantae</taxon>
        <taxon>Streptophyta</taxon>
        <taxon>Embryophyta</taxon>
        <taxon>Tracheophyta</taxon>
        <taxon>Spermatophyta</taxon>
        <taxon>Magnoliopsida</taxon>
        <taxon>eudicotyledons</taxon>
        <taxon>Gunneridae</taxon>
        <taxon>Pentapetalae</taxon>
        <taxon>rosids</taxon>
        <taxon>fabids</taxon>
        <taxon>Fabales</taxon>
        <taxon>Fabaceae</taxon>
        <taxon>Papilionoideae</taxon>
        <taxon>50 kb inversion clade</taxon>
        <taxon>dalbergioids sensu lato</taxon>
        <taxon>Dalbergieae</taxon>
        <taxon>Pterocarpus clade</taxon>
        <taxon>Arachis</taxon>
    </lineage>
</organism>
<proteinExistence type="predicted"/>
<dbReference type="AlphaFoldDB" id="A0A445BMN8"/>
<evidence type="ECO:0000313" key="3">
    <source>
        <dbReference type="EMBL" id="RYR39945.1"/>
    </source>
</evidence>
<keyword evidence="2" id="KW-0472">Membrane</keyword>
<feature type="transmembrane region" description="Helical" evidence="2">
    <location>
        <begin position="90"/>
        <end position="108"/>
    </location>
</feature>
<dbReference type="EMBL" id="SDMP01000009">
    <property type="protein sequence ID" value="RYR39945.1"/>
    <property type="molecule type" value="Genomic_DNA"/>
</dbReference>
<name>A0A445BMN8_ARAHY</name>
<feature type="region of interest" description="Disordered" evidence="1">
    <location>
        <begin position="156"/>
        <end position="189"/>
    </location>
</feature>
<feature type="transmembrane region" description="Helical" evidence="2">
    <location>
        <begin position="59"/>
        <end position="78"/>
    </location>
</feature>
<dbReference type="STRING" id="3818.A0A445BMN8"/>
<keyword evidence="2" id="KW-0812">Transmembrane</keyword>
<dbReference type="Proteomes" id="UP000289738">
    <property type="component" value="Chromosome A09"/>
</dbReference>
<reference evidence="3 4" key="1">
    <citation type="submission" date="2019-01" db="EMBL/GenBank/DDBJ databases">
        <title>Sequencing of cultivated peanut Arachis hypogaea provides insights into genome evolution and oil improvement.</title>
        <authorList>
            <person name="Chen X."/>
        </authorList>
    </citation>
    <scope>NUCLEOTIDE SEQUENCE [LARGE SCALE GENOMIC DNA]</scope>
    <source>
        <strain evidence="4">cv. Fuhuasheng</strain>
        <tissue evidence="3">Leaves</tissue>
    </source>
</reference>
<evidence type="ECO:0000256" key="2">
    <source>
        <dbReference type="SAM" id="Phobius"/>
    </source>
</evidence>
<evidence type="ECO:0000256" key="1">
    <source>
        <dbReference type="SAM" id="MobiDB-lite"/>
    </source>
</evidence>
<gene>
    <name evidence="3" type="ORF">Ahy_A09g045587</name>
</gene>
<sequence length="354" mass="40275">MLQRYHALPERQPPPPIKRLRSLAPQLLPPPHQWYSVHFSLPIQFVVLSFLAEILDLGFAFKITALLPIDCIFFLWFVDFEDYSNSKRFRLSQFLFAVGVLYLVFISCKFPQILKIVSTISGDEIFDGLDGVAIVGGSEGSELSKPFVSSVYRDSHHQRLEDSTNKDAPLRPNKVSLKEEEDGESAERVPQKYGRITGRIMRQMNRTNNLSVLERMTDEAWTLGLKAWEELDRADDVESGEKSIIEGKPESCPSWISMTGDELQKRDGLMFLPCKLAAGSSITMVGTPHFSHKEYVPKLRKLRKSDGLVAVSQFMVELQGLKSVEGEAHLTESSVKRRLKQMNSLEHNTCYRMH</sequence>
<keyword evidence="2" id="KW-1133">Transmembrane helix</keyword>
<protein>
    <submittedName>
        <fullName evidence="3">Uncharacterized protein</fullName>
    </submittedName>
</protein>
<accession>A0A445BMN8</accession>
<comment type="caution">
    <text evidence="3">The sequence shown here is derived from an EMBL/GenBank/DDBJ whole genome shotgun (WGS) entry which is preliminary data.</text>
</comment>
<keyword evidence="4" id="KW-1185">Reference proteome</keyword>
<dbReference type="UniPathway" id="UPA00378"/>